<accession>A0ABU7CTL0</accession>
<dbReference type="Proteomes" id="UP001352852">
    <property type="component" value="Unassembled WGS sequence"/>
</dbReference>
<gene>
    <name evidence="1" type="ORF">CHARACLAT_025523</name>
</gene>
<protein>
    <submittedName>
        <fullName evidence="1">Uncharacterized protein</fullName>
    </submittedName>
</protein>
<reference evidence="1 2" key="1">
    <citation type="submission" date="2021-06" db="EMBL/GenBank/DDBJ databases">
        <authorList>
            <person name="Palmer J.M."/>
        </authorList>
    </citation>
    <scope>NUCLEOTIDE SEQUENCE [LARGE SCALE GENOMIC DNA]</scope>
    <source>
        <strain evidence="1 2">CL_MEX2019</strain>
        <tissue evidence="1">Muscle</tissue>
    </source>
</reference>
<sequence>MRKQDVVFHRDKCVTSPEESEVCGLTSVIDQEMLKHADLLVAEVRKRSMHVVLESSTTLRVCCNCPDLHSGRAPSFQTRTLKLRQTSCFM</sequence>
<evidence type="ECO:0000313" key="1">
    <source>
        <dbReference type="EMBL" id="MED6265441.1"/>
    </source>
</evidence>
<proteinExistence type="predicted"/>
<evidence type="ECO:0000313" key="2">
    <source>
        <dbReference type="Proteomes" id="UP001352852"/>
    </source>
</evidence>
<keyword evidence="2" id="KW-1185">Reference proteome</keyword>
<comment type="caution">
    <text evidence="1">The sequence shown here is derived from an EMBL/GenBank/DDBJ whole genome shotgun (WGS) entry which is preliminary data.</text>
</comment>
<organism evidence="1 2">
    <name type="scientific">Characodon lateralis</name>
    <dbReference type="NCBI Taxonomy" id="208331"/>
    <lineage>
        <taxon>Eukaryota</taxon>
        <taxon>Metazoa</taxon>
        <taxon>Chordata</taxon>
        <taxon>Craniata</taxon>
        <taxon>Vertebrata</taxon>
        <taxon>Euteleostomi</taxon>
        <taxon>Actinopterygii</taxon>
        <taxon>Neopterygii</taxon>
        <taxon>Teleostei</taxon>
        <taxon>Neoteleostei</taxon>
        <taxon>Acanthomorphata</taxon>
        <taxon>Ovalentaria</taxon>
        <taxon>Atherinomorphae</taxon>
        <taxon>Cyprinodontiformes</taxon>
        <taxon>Goodeidae</taxon>
        <taxon>Characodon</taxon>
    </lineage>
</organism>
<name>A0ABU7CTL0_9TELE</name>
<dbReference type="EMBL" id="JAHUTJ010002955">
    <property type="protein sequence ID" value="MED6265441.1"/>
    <property type="molecule type" value="Genomic_DNA"/>
</dbReference>